<protein>
    <submittedName>
        <fullName evidence="1">Uncharacterized protein</fullName>
    </submittedName>
</protein>
<sequence length="428" mass="47915">MNYTLLQVTGVLCIAAAVFYSKILTFDGPITIRLVVPKTVNLVIEHSEHKYLPEHTPTGTMVKTPLSVMRPSPPPQPKKSVLESIASLSNYGDYQEKVLDRKKSRFNKVPSSQRALVDSLGYESHFSLAQEQIQVNAVLARRIAQHGREVYGFRHGEEQGLDQDFSIVGEAFGHMVRDWTDIGKTERAKIFPPILQGLSTHLRGTQGEKNVLVPGFGLGRLAHEIAEHEGYKVTANDIDYTAILTYNYLLNRTSTPYEHTVYPFSTSWAQQLHTSSRFQAVRAPDYIPSSQSKANVKLVEGDFVEAFSASDYTEKFDAVVTLFFIDVGENIIDFLARIKSVLKPGGVWINLGRELFPFSEADPSSYNMLLCVFIALKWGGHAQLQLSADEVLELADKIGFDIDQHSRRSIDALYAHQPDSLLKYTYGA</sequence>
<keyword evidence="2" id="KW-1185">Reference proteome</keyword>
<gene>
    <name evidence="1" type="ORF">CVT25_011951</name>
</gene>
<dbReference type="GO" id="GO:0008757">
    <property type="term" value="F:S-adenosylmethionine-dependent methyltransferase activity"/>
    <property type="evidence" value="ECO:0007669"/>
    <property type="project" value="InterPro"/>
</dbReference>
<dbReference type="EMBL" id="NHYD01000860">
    <property type="protein sequence ID" value="PPQ93075.1"/>
    <property type="molecule type" value="Genomic_DNA"/>
</dbReference>
<dbReference type="Pfam" id="PF07942">
    <property type="entry name" value="CARME"/>
    <property type="match status" value="1"/>
</dbReference>
<dbReference type="PANTHER" id="PTHR12303:SF13">
    <property type="match status" value="1"/>
</dbReference>
<evidence type="ECO:0000313" key="2">
    <source>
        <dbReference type="Proteomes" id="UP000283269"/>
    </source>
</evidence>
<dbReference type="PANTHER" id="PTHR12303">
    <property type="entry name" value="CARNOSINE N-METHYLTRANSFERASE"/>
    <property type="match status" value="1"/>
</dbReference>
<dbReference type="InParanoid" id="A0A409XQI6"/>
<dbReference type="CDD" id="cd02440">
    <property type="entry name" value="AdoMet_MTases"/>
    <property type="match status" value="1"/>
</dbReference>
<evidence type="ECO:0000313" key="1">
    <source>
        <dbReference type="EMBL" id="PPQ93075.1"/>
    </source>
</evidence>
<organism evidence="1 2">
    <name type="scientific">Psilocybe cyanescens</name>
    <dbReference type="NCBI Taxonomy" id="93625"/>
    <lineage>
        <taxon>Eukaryota</taxon>
        <taxon>Fungi</taxon>
        <taxon>Dikarya</taxon>
        <taxon>Basidiomycota</taxon>
        <taxon>Agaricomycotina</taxon>
        <taxon>Agaricomycetes</taxon>
        <taxon>Agaricomycetidae</taxon>
        <taxon>Agaricales</taxon>
        <taxon>Agaricineae</taxon>
        <taxon>Strophariaceae</taxon>
        <taxon>Psilocybe</taxon>
    </lineage>
</organism>
<dbReference type="OrthoDB" id="978at2759"/>
<dbReference type="AlphaFoldDB" id="A0A409XQI6"/>
<proteinExistence type="predicted"/>
<dbReference type="Proteomes" id="UP000283269">
    <property type="component" value="Unassembled WGS sequence"/>
</dbReference>
<name>A0A409XQI6_PSICY</name>
<dbReference type="Gene3D" id="3.40.50.150">
    <property type="entry name" value="Vaccinia Virus protein VP39"/>
    <property type="match status" value="1"/>
</dbReference>
<dbReference type="SUPFAM" id="SSF53335">
    <property type="entry name" value="S-adenosyl-L-methionine-dependent methyltransferases"/>
    <property type="match status" value="1"/>
</dbReference>
<dbReference type="InterPro" id="IPR029063">
    <property type="entry name" value="SAM-dependent_MTases_sf"/>
</dbReference>
<comment type="caution">
    <text evidence="1">The sequence shown here is derived from an EMBL/GenBank/DDBJ whole genome shotgun (WGS) entry which is preliminary data.</text>
</comment>
<accession>A0A409XQI6</accession>
<dbReference type="InterPro" id="IPR012901">
    <property type="entry name" value="CARME"/>
</dbReference>
<reference evidence="1 2" key="1">
    <citation type="journal article" date="2018" name="Evol. Lett.">
        <title>Horizontal gene cluster transfer increased hallucinogenic mushroom diversity.</title>
        <authorList>
            <person name="Reynolds H.T."/>
            <person name="Vijayakumar V."/>
            <person name="Gluck-Thaler E."/>
            <person name="Korotkin H.B."/>
            <person name="Matheny P.B."/>
            <person name="Slot J.C."/>
        </authorList>
    </citation>
    <scope>NUCLEOTIDE SEQUENCE [LARGE SCALE GENOMIC DNA]</scope>
    <source>
        <strain evidence="1 2">2631</strain>
    </source>
</reference>
<dbReference type="SMART" id="SM01296">
    <property type="entry name" value="N2227"/>
    <property type="match status" value="1"/>
</dbReference>